<protein>
    <submittedName>
        <fullName evidence="2">Uncharacterized protein</fullName>
    </submittedName>
</protein>
<reference evidence="2" key="2">
    <citation type="submission" date="2023-06" db="EMBL/GenBank/DDBJ databases">
        <authorList>
            <person name="Ma L."/>
            <person name="Liu K.-W."/>
            <person name="Li Z."/>
            <person name="Hsiao Y.-Y."/>
            <person name="Qi Y."/>
            <person name="Fu T."/>
            <person name="Tang G."/>
            <person name="Zhang D."/>
            <person name="Sun W.-H."/>
            <person name="Liu D.-K."/>
            <person name="Li Y."/>
            <person name="Chen G.-Z."/>
            <person name="Liu X.-D."/>
            <person name="Liao X.-Y."/>
            <person name="Jiang Y.-T."/>
            <person name="Yu X."/>
            <person name="Hao Y."/>
            <person name="Huang J."/>
            <person name="Zhao X.-W."/>
            <person name="Ke S."/>
            <person name="Chen Y.-Y."/>
            <person name="Wu W.-L."/>
            <person name="Hsu J.-L."/>
            <person name="Lin Y.-F."/>
            <person name="Huang M.-D."/>
            <person name="Li C.-Y."/>
            <person name="Huang L."/>
            <person name="Wang Z.-W."/>
            <person name="Zhao X."/>
            <person name="Zhong W.-Y."/>
            <person name="Peng D.-H."/>
            <person name="Ahmad S."/>
            <person name="Lan S."/>
            <person name="Zhang J.-S."/>
            <person name="Tsai W.-C."/>
            <person name="Van De Peer Y."/>
            <person name="Liu Z.-J."/>
        </authorList>
    </citation>
    <scope>NUCLEOTIDE SEQUENCE</scope>
    <source>
        <strain evidence="2">SCP</strain>
        <tissue evidence="2">Leaves</tissue>
    </source>
</reference>
<name>A0AAV9B1P0_ACOGR</name>
<dbReference type="InterPro" id="IPR040299">
    <property type="entry name" value="RF2K-like"/>
</dbReference>
<reference evidence="2" key="1">
    <citation type="journal article" date="2023" name="Nat. Commun.">
        <title>Diploid and tetraploid genomes of Acorus and the evolution of monocots.</title>
        <authorList>
            <person name="Ma L."/>
            <person name="Liu K.W."/>
            <person name="Li Z."/>
            <person name="Hsiao Y.Y."/>
            <person name="Qi Y."/>
            <person name="Fu T."/>
            <person name="Tang G.D."/>
            <person name="Zhang D."/>
            <person name="Sun W.H."/>
            <person name="Liu D.K."/>
            <person name="Li Y."/>
            <person name="Chen G.Z."/>
            <person name="Liu X.D."/>
            <person name="Liao X.Y."/>
            <person name="Jiang Y.T."/>
            <person name="Yu X."/>
            <person name="Hao Y."/>
            <person name="Huang J."/>
            <person name="Zhao X.W."/>
            <person name="Ke S."/>
            <person name="Chen Y.Y."/>
            <person name="Wu W.L."/>
            <person name="Hsu J.L."/>
            <person name="Lin Y.F."/>
            <person name="Huang M.D."/>
            <person name="Li C.Y."/>
            <person name="Huang L."/>
            <person name="Wang Z.W."/>
            <person name="Zhao X."/>
            <person name="Zhong W.Y."/>
            <person name="Peng D.H."/>
            <person name="Ahmad S."/>
            <person name="Lan S."/>
            <person name="Zhang J.S."/>
            <person name="Tsai W.C."/>
            <person name="Van de Peer Y."/>
            <person name="Liu Z.J."/>
        </authorList>
    </citation>
    <scope>NUCLEOTIDE SEQUENCE</scope>
    <source>
        <strain evidence="2">SCP</strain>
    </source>
</reference>
<dbReference type="GO" id="GO:0010027">
    <property type="term" value="P:thylakoid membrane organization"/>
    <property type="evidence" value="ECO:0007669"/>
    <property type="project" value="TreeGrafter"/>
</dbReference>
<gene>
    <name evidence="2" type="ORF">QJS04_geneDACA006742</name>
</gene>
<dbReference type="GO" id="GO:0009658">
    <property type="term" value="P:chloroplast organization"/>
    <property type="evidence" value="ECO:0007669"/>
    <property type="project" value="TreeGrafter"/>
</dbReference>
<dbReference type="GO" id="GO:0009507">
    <property type="term" value="C:chloroplast"/>
    <property type="evidence" value="ECO:0007669"/>
    <property type="project" value="TreeGrafter"/>
</dbReference>
<comment type="caution">
    <text evidence="2">The sequence shown here is derived from an EMBL/GenBank/DDBJ whole genome shotgun (WGS) entry which is preliminary data.</text>
</comment>
<evidence type="ECO:0000313" key="3">
    <source>
        <dbReference type="Proteomes" id="UP001179952"/>
    </source>
</evidence>
<dbReference type="PANTHER" id="PTHR34938:SF1">
    <property type="entry name" value="PROTEIN FERTILITY RESTORER RF2, MITOCHONDRIAL"/>
    <property type="match status" value="1"/>
</dbReference>
<evidence type="ECO:0000256" key="1">
    <source>
        <dbReference type="SAM" id="MobiDB-lite"/>
    </source>
</evidence>
<feature type="region of interest" description="Disordered" evidence="1">
    <location>
        <begin position="100"/>
        <end position="132"/>
    </location>
</feature>
<proteinExistence type="predicted"/>
<keyword evidence="3" id="KW-1185">Reference proteome</keyword>
<dbReference type="EMBL" id="JAUJYN010000006">
    <property type="protein sequence ID" value="KAK1269932.1"/>
    <property type="molecule type" value="Genomic_DNA"/>
</dbReference>
<evidence type="ECO:0000313" key="2">
    <source>
        <dbReference type="EMBL" id="KAK1269932.1"/>
    </source>
</evidence>
<sequence>MAPVSVAVHSLGAIAPCLPISARASCSSGKTEAQYSRSVQLPRSALNLPCLKTRSIGQQNGLLARQVHLRTVTCSAALAARCSAEQTQTIERQSTTITVAPIQGKSPELDDGGSGFPPRDDDDGGGGGGGGGGGNWSGGFWFFGFLALLGLLKDKESEAPSYRSDRR</sequence>
<dbReference type="PANTHER" id="PTHR34938">
    <property type="entry name" value="PROTEIN FERTILITY RESTORER RF2, MITOCHONDRIAL"/>
    <property type="match status" value="1"/>
</dbReference>
<dbReference type="AlphaFoldDB" id="A0AAV9B1P0"/>
<organism evidence="2 3">
    <name type="scientific">Acorus gramineus</name>
    <name type="common">Dwarf sweet flag</name>
    <dbReference type="NCBI Taxonomy" id="55184"/>
    <lineage>
        <taxon>Eukaryota</taxon>
        <taxon>Viridiplantae</taxon>
        <taxon>Streptophyta</taxon>
        <taxon>Embryophyta</taxon>
        <taxon>Tracheophyta</taxon>
        <taxon>Spermatophyta</taxon>
        <taxon>Magnoliopsida</taxon>
        <taxon>Liliopsida</taxon>
        <taxon>Acoraceae</taxon>
        <taxon>Acorus</taxon>
    </lineage>
</organism>
<accession>A0AAV9B1P0</accession>
<dbReference type="Proteomes" id="UP001179952">
    <property type="component" value="Unassembled WGS sequence"/>
</dbReference>